<organism evidence="2 3">
    <name type="scientific">Gemmatirosa kalamazoonensis</name>
    <dbReference type="NCBI Taxonomy" id="861299"/>
    <lineage>
        <taxon>Bacteria</taxon>
        <taxon>Pseudomonadati</taxon>
        <taxon>Gemmatimonadota</taxon>
        <taxon>Gemmatimonadia</taxon>
        <taxon>Gemmatimonadales</taxon>
        <taxon>Gemmatimonadaceae</taxon>
        <taxon>Gemmatirosa</taxon>
    </lineage>
</organism>
<sequence>MAPPGAPEVLDMLDPKEQNKGGFGAFAARERERRDTAQPSADAAGGATVPGPDTAPASGDTAAAPAPTARRRRFFGFLLP</sequence>
<evidence type="ECO:0000256" key="1">
    <source>
        <dbReference type="SAM" id="MobiDB-lite"/>
    </source>
</evidence>
<keyword evidence="2" id="KW-0614">Plasmid</keyword>
<keyword evidence="3" id="KW-1185">Reference proteome</keyword>
<dbReference type="InParanoid" id="W0RVY1"/>
<accession>W0RVY1</accession>
<reference evidence="2 3" key="1">
    <citation type="journal article" date="2014" name="Genome Announc.">
        <title>Genome Sequence and Methylome of Soil Bacterium Gemmatirosa kalamazoonensis KBS708T, a Member of the Rarely Cultivated Gemmatimonadetes Phylum.</title>
        <authorList>
            <person name="Debruyn J.M."/>
            <person name="Radosevich M."/>
            <person name="Wommack K.E."/>
            <person name="Polson S.W."/>
            <person name="Hauser L.J."/>
            <person name="Fawaz M.N."/>
            <person name="Korlach J."/>
            <person name="Tsai Y.C."/>
        </authorList>
    </citation>
    <scope>NUCLEOTIDE SEQUENCE [LARGE SCALE GENOMIC DNA]</scope>
    <source>
        <strain evidence="2 3">KBS708</strain>
        <plasmid evidence="3">Plasmid 2</plasmid>
    </source>
</reference>
<dbReference type="KEGG" id="gba:J421_6173"/>
<dbReference type="Proteomes" id="UP000019151">
    <property type="component" value="Plasmid 2"/>
</dbReference>
<feature type="region of interest" description="Disordered" evidence="1">
    <location>
        <begin position="1"/>
        <end position="68"/>
    </location>
</feature>
<evidence type="ECO:0000313" key="3">
    <source>
        <dbReference type="Proteomes" id="UP000019151"/>
    </source>
</evidence>
<geneLocation type="plasmid" evidence="2 3">
    <name>2</name>
</geneLocation>
<proteinExistence type="predicted"/>
<dbReference type="HOGENOM" id="CLU_2584728_0_0_0"/>
<feature type="compositionally biased region" description="Low complexity" evidence="1">
    <location>
        <begin position="52"/>
        <end position="68"/>
    </location>
</feature>
<name>W0RVY1_9BACT</name>
<gene>
    <name evidence="2" type="ORF">J421_6173</name>
</gene>
<evidence type="ECO:0000313" key="2">
    <source>
        <dbReference type="EMBL" id="AHG93708.1"/>
    </source>
</evidence>
<dbReference type="AlphaFoldDB" id="W0RVY1"/>
<protein>
    <submittedName>
        <fullName evidence="2">Uncharacterized protein</fullName>
    </submittedName>
</protein>
<dbReference type="EMBL" id="CP007130">
    <property type="protein sequence ID" value="AHG93708.1"/>
    <property type="molecule type" value="Genomic_DNA"/>
</dbReference>